<protein>
    <submittedName>
        <fullName evidence="4">Uncharacterized protein</fullName>
    </submittedName>
</protein>
<dbReference type="Pfam" id="PF18347">
    <property type="entry name" value="DUF5606"/>
    <property type="match status" value="1"/>
</dbReference>
<name>A0A095U1Q9_9FLAO</name>
<evidence type="ECO:0000259" key="2">
    <source>
        <dbReference type="Pfam" id="PF18347"/>
    </source>
</evidence>
<evidence type="ECO:0000256" key="1">
    <source>
        <dbReference type="SAM" id="MobiDB-lite"/>
    </source>
</evidence>
<dbReference type="InterPro" id="IPR049282">
    <property type="entry name" value="BVU_3817_N_sf"/>
</dbReference>
<feature type="domain" description="DUF6852" evidence="3">
    <location>
        <begin position="51"/>
        <end position="119"/>
    </location>
</feature>
<evidence type="ECO:0000259" key="3">
    <source>
        <dbReference type="Pfam" id="PF21186"/>
    </source>
</evidence>
<dbReference type="OrthoDB" id="675198at2"/>
<dbReference type="Gene3D" id="2.30.30.730">
    <property type="match status" value="1"/>
</dbReference>
<gene>
    <name evidence="4" type="ORF">LG45_09600</name>
</gene>
<dbReference type="eggNOG" id="ENOG502ZPSM">
    <property type="taxonomic scope" value="Bacteria"/>
</dbReference>
<accession>A0A095U1Q9</accession>
<evidence type="ECO:0000313" key="4">
    <source>
        <dbReference type="EMBL" id="KGD68518.1"/>
    </source>
</evidence>
<dbReference type="RefSeq" id="WP_035126429.1">
    <property type="nucleotide sequence ID" value="NZ_JRHH01000003.1"/>
</dbReference>
<organism evidence="4 5">
    <name type="scientific">Flavobacterium aquatile LMG 4008 = ATCC 11947</name>
    <dbReference type="NCBI Taxonomy" id="1453498"/>
    <lineage>
        <taxon>Bacteria</taxon>
        <taxon>Pseudomonadati</taxon>
        <taxon>Bacteroidota</taxon>
        <taxon>Flavobacteriia</taxon>
        <taxon>Flavobacteriales</taxon>
        <taxon>Flavobacteriaceae</taxon>
        <taxon>Flavobacterium</taxon>
    </lineage>
</organism>
<reference evidence="4 5" key="1">
    <citation type="submission" date="2014-09" db="EMBL/GenBank/DDBJ databases">
        <title>Whole Genome Shotgun of Flavobacterium aquatile LMG 4008.</title>
        <authorList>
            <person name="Gale A.N."/>
            <person name="Pipes S.E."/>
            <person name="Newman J.D."/>
        </authorList>
    </citation>
    <scope>NUCLEOTIDE SEQUENCE [LARGE SCALE GENOMIC DNA]</scope>
    <source>
        <strain evidence="4 5">LMG 4008</strain>
    </source>
</reference>
<dbReference type="STRING" id="1453498.LG45_09600"/>
<keyword evidence="5" id="KW-1185">Reference proteome</keyword>
<evidence type="ECO:0000313" key="5">
    <source>
        <dbReference type="Proteomes" id="UP000029554"/>
    </source>
</evidence>
<dbReference type="Proteomes" id="UP000029554">
    <property type="component" value="Unassembled WGS sequence"/>
</dbReference>
<comment type="caution">
    <text evidence="4">The sequence shown here is derived from an EMBL/GenBank/DDBJ whole genome shotgun (WGS) entry which is preliminary data.</text>
</comment>
<sequence>MNIEKILAISGKPGLYELKIQTRSGYVAESLTDGKRITVGMRSNVSLLSEISMYTHSEEKPLVEIMRAIAVKENEGQAISHKEDNAKLIEYFAAIVPDYDEDRVYPSDIKKVMNWYNILQAKGMVSKEEPKVANAEEVKEQVVEEVKAKKEPKAAKTEAPKAKTKK</sequence>
<feature type="domain" description="DUF5606" evidence="2">
    <location>
        <begin position="4"/>
        <end position="48"/>
    </location>
</feature>
<dbReference type="Pfam" id="PF21186">
    <property type="entry name" value="DUF6852"/>
    <property type="match status" value="1"/>
</dbReference>
<dbReference type="InterPro" id="IPR049281">
    <property type="entry name" value="BVU_3817-like_C_sf"/>
</dbReference>
<dbReference type="AlphaFoldDB" id="A0A095U1Q9"/>
<dbReference type="EMBL" id="JRHH01000003">
    <property type="protein sequence ID" value="KGD68518.1"/>
    <property type="molecule type" value="Genomic_DNA"/>
</dbReference>
<dbReference type="InterPro" id="IPR041218">
    <property type="entry name" value="DUF5606"/>
</dbReference>
<dbReference type="Gene3D" id="1.10.10.1650">
    <property type="match status" value="1"/>
</dbReference>
<dbReference type="InterPro" id="IPR049280">
    <property type="entry name" value="DUF6852"/>
</dbReference>
<feature type="region of interest" description="Disordered" evidence="1">
    <location>
        <begin position="145"/>
        <end position="166"/>
    </location>
</feature>
<proteinExistence type="predicted"/>